<dbReference type="PANTHER" id="PTHR30043:SF1">
    <property type="entry name" value="ABC TRANSPORT SYSTEM PERMEASE PROTEIN P69"/>
    <property type="match status" value="1"/>
</dbReference>
<keyword evidence="5 7" id="KW-1133">Transmembrane helix</keyword>
<feature type="transmembrane region" description="Helical" evidence="7">
    <location>
        <begin position="99"/>
        <end position="124"/>
    </location>
</feature>
<keyword evidence="3" id="KW-1003">Cell membrane</keyword>
<name>A0A4Y6UXJ1_SACBS</name>
<dbReference type="PROSITE" id="PS50928">
    <property type="entry name" value="ABC_TM1"/>
    <property type="match status" value="1"/>
</dbReference>
<keyword evidence="4 7" id="KW-0812">Transmembrane</keyword>
<dbReference type="NCBIfam" id="TIGR01097">
    <property type="entry name" value="PhnE"/>
    <property type="match status" value="1"/>
</dbReference>
<protein>
    <submittedName>
        <fullName evidence="10">Phosphonate ABC transporter, permease protein PhnE</fullName>
    </submittedName>
</protein>
<dbReference type="Gene3D" id="1.10.3720.10">
    <property type="entry name" value="MetI-like"/>
    <property type="match status" value="1"/>
</dbReference>
<dbReference type="GO" id="GO:0005886">
    <property type="term" value="C:plasma membrane"/>
    <property type="evidence" value="ECO:0007669"/>
    <property type="project" value="UniProtKB-SubCell"/>
</dbReference>
<dbReference type="GO" id="GO:0015416">
    <property type="term" value="F:ABC-type phosphonate transporter activity"/>
    <property type="evidence" value="ECO:0007669"/>
    <property type="project" value="InterPro"/>
</dbReference>
<dbReference type="KEGG" id="saca:FFV09_17315"/>
<dbReference type="AlphaFoldDB" id="A0A4Y6UXJ1"/>
<keyword evidence="11" id="KW-1185">Reference proteome</keyword>
<gene>
    <name evidence="10" type="primary">phnE</name>
    <name evidence="10" type="ORF">FFV09_17315</name>
</gene>
<comment type="similarity">
    <text evidence="7">Belongs to the binding-protein-dependent transport system permease family.</text>
</comment>
<evidence type="ECO:0000256" key="7">
    <source>
        <dbReference type="RuleBase" id="RU363032"/>
    </source>
</evidence>
<keyword evidence="6 7" id="KW-0472">Membrane</keyword>
<comment type="subcellular location">
    <subcellularLocation>
        <location evidence="1 7">Cell membrane</location>
        <topology evidence="1 7">Multi-pass membrane protein</topology>
    </subcellularLocation>
</comment>
<dbReference type="InterPro" id="IPR000515">
    <property type="entry name" value="MetI-like"/>
</dbReference>
<organism evidence="10 11">
    <name type="scientific">Saccharibacillus brassicae</name>
    <dbReference type="NCBI Taxonomy" id="2583377"/>
    <lineage>
        <taxon>Bacteria</taxon>
        <taxon>Bacillati</taxon>
        <taxon>Bacillota</taxon>
        <taxon>Bacilli</taxon>
        <taxon>Bacillales</taxon>
        <taxon>Paenibacillaceae</taxon>
        <taxon>Saccharibacillus</taxon>
    </lineage>
</organism>
<feature type="transmembrane region" description="Helical" evidence="7">
    <location>
        <begin position="201"/>
        <end position="221"/>
    </location>
</feature>
<feature type="transmembrane region" description="Helical" evidence="7">
    <location>
        <begin position="145"/>
        <end position="169"/>
    </location>
</feature>
<evidence type="ECO:0000256" key="6">
    <source>
        <dbReference type="ARBA" id="ARBA00023136"/>
    </source>
</evidence>
<dbReference type="OrthoDB" id="9808005at2"/>
<dbReference type="CDD" id="cd06261">
    <property type="entry name" value="TM_PBP2"/>
    <property type="match status" value="1"/>
</dbReference>
<feature type="transmembrane region" description="Helical" evidence="7">
    <location>
        <begin position="228"/>
        <end position="246"/>
    </location>
</feature>
<feature type="transmembrane region" description="Helical" evidence="7">
    <location>
        <begin position="258"/>
        <end position="279"/>
    </location>
</feature>
<evidence type="ECO:0000256" key="5">
    <source>
        <dbReference type="ARBA" id="ARBA00022989"/>
    </source>
</evidence>
<feature type="transmembrane region" description="Helical" evidence="7">
    <location>
        <begin position="38"/>
        <end position="55"/>
    </location>
</feature>
<dbReference type="SUPFAM" id="SSF161098">
    <property type="entry name" value="MetI-like"/>
    <property type="match status" value="1"/>
</dbReference>
<dbReference type="EMBL" id="CP041217">
    <property type="protein sequence ID" value="QDH22443.1"/>
    <property type="molecule type" value="Genomic_DNA"/>
</dbReference>
<accession>A0A4Y6UXJ1</accession>
<dbReference type="InterPro" id="IPR005769">
    <property type="entry name" value="PhnE/PtxC"/>
</dbReference>
<evidence type="ECO:0000256" key="2">
    <source>
        <dbReference type="ARBA" id="ARBA00022448"/>
    </source>
</evidence>
<evidence type="ECO:0000256" key="8">
    <source>
        <dbReference type="SAM" id="MobiDB-lite"/>
    </source>
</evidence>
<reference evidence="10 11" key="1">
    <citation type="submission" date="2019-06" db="EMBL/GenBank/DDBJ databases">
        <title>Saccharibacillus brassicae sp. nov., an endophytic bacterium isolated from Chinese cabbage seeds (Brassica pekinensis).</title>
        <authorList>
            <person name="Jiang L."/>
            <person name="Lee J."/>
            <person name="Kim S.W."/>
        </authorList>
    </citation>
    <scope>NUCLEOTIDE SEQUENCE [LARGE SCALE GENOMIC DNA]</scope>
    <source>
        <strain evidence="11">KCTC 43072 / ATSA2</strain>
    </source>
</reference>
<feature type="domain" description="ABC transmembrane type-1" evidence="9">
    <location>
        <begin position="93"/>
        <end position="276"/>
    </location>
</feature>
<proteinExistence type="inferred from homology"/>
<dbReference type="Pfam" id="PF00528">
    <property type="entry name" value="BPD_transp_1"/>
    <property type="match status" value="1"/>
</dbReference>
<evidence type="ECO:0000313" key="11">
    <source>
        <dbReference type="Proteomes" id="UP000316968"/>
    </source>
</evidence>
<evidence type="ECO:0000256" key="1">
    <source>
        <dbReference type="ARBA" id="ARBA00004651"/>
    </source>
</evidence>
<evidence type="ECO:0000256" key="4">
    <source>
        <dbReference type="ARBA" id="ARBA00022692"/>
    </source>
</evidence>
<dbReference type="PANTHER" id="PTHR30043">
    <property type="entry name" value="PHOSPHONATES TRANSPORT SYSTEM PERMEASE PROTEIN"/>
    <property type="match status" value="1"/>
</dbReference>
<evidence type="ECO:0000259" key="9">
    <source>
        <dbReference type="PROSITE" id="PS50928"/>
    </source>
</evidence>
<dbReference type="Proteomes" id="UP000316968">
    <property type="component" value="Chromosome"/>
</dbReference>
<dbReference type="InterPro" id="IPR035906">
    <property type="entry name" value="MetI-like_sf"/>
</dbReference>
<keyword evidence="2 7" id="KW-0813">Transport</keyword>
<evidence type="ECO:0000313" key="10">
    <source>
        <dbReference type="EMBL" id="QDH22443.1"/>
    </source>
</evidence>
<sequence>MTPAPTPESAEVGAPPPPPSKKPAPTLDSKGPQRYKMLATWLLFIIVLVACFYQVDANFLSLFSDGARSNMGRILGEMMRPDWSYAEDIWEPMVETVQIAIAATVIGSILAVPVALLAATNVIPKKIVSIPVRMVLNLVRTIPDLLFAAIFVAVFGIGAFAGMLALVFFSFGLVAKLTYEAIEAIDPGPLEAMTSVGANKIQLIVFGVIPQALPYFFSYVLYAFEVNVRAAAVLGFVGAGGIGLHLDQQLNSLRYDRASIIILLTLVIVLLIDYASTYLRRKLL</sequence>
<evidence type="ECO:0000256" key="3">
    <source>
        <dbReference type="ARBA" id="ARBA00022475"/>
    </source>
</evidence>
<feature type="region of interest" description="Disordered" evidence="8">
    <location>
        <begin position="1"/>
        <end position="29"/>
    </location>
</feature>